<dbReference type="InterPro" id="IPR000477">
    <property type="entry name" value="RT_dom"/>
</dbReference>
<comment type="caution">
    <text evidence="2">The sequence shown here is derived from an EMBL/GenBank/DDBJ whole genome shotgun (WGS) entry which is preliminary data.</text>
</comment>
<name>A0AAW2I7H3_9NEOP</name>
<feature type="domain" description="Reverse transcriptase" evidence="1">
    <location>
        <begin position="15"/>
        <end position="123"/>
    </location>
</feature>
<sequence length="142" mass="15934">MNKTGKDYSKPNGYRPISLVPVLGKVISENQFGYISDRSTESSVTKALERAEFYKKKDGCVTISFDAQNAFNNIEWTSILETLEKHAPARLHKIICSFPDKRLAIVQCIDGELRNGVPQGLVFVQSYGVLLFDSIAKYTLKI</sequence>
<organism evidence="2">
    <name type="scientific">Menopon gallinae</name>
    <name type="common">poultry shaft louse</name>
    <dbReference type="NCBI Taxonomy" id="328185"/>
    <lineage>
        <taxon>Eukaryota</taxon>
        <taxon>Metazoa</taxon>
        <taxon>Ecdysozoa</taxon>
        <taxon>Arthropoda</taxon>
        <taxon>Hexapoda</taxon>
        <taxon>Insecta</taxon>
        <taxon>Pterygota</taxon>
        <taxon>Neoptera</taxon>
        <taxon>Paraneoptera</taxon>
        <taxon>Psocodea</taxon>
        <taxon>Troctomorpha</taxon>
        <taxon>Phthiraptera</taxon>
        <taxon>Amblycera</taxon>
        <taxon>Menoponidae</taxon>
        <taxon>Menopon</taxon>
    </lineage>
</organism>
<accession>A0AAW2I7H3</accession>
<dbReference type="EMBL" id="JARGDH010000001">
    <property type="protein sequence ID" value="KAL0278104.1"/>
    <property type="molecule type" value="Genomic_DNA"/>
</dbReference>
<gene>
    <name evidence="2" type="ORF">PYX00_000016</name>
</gene>
<evidence type="ECO:0000313" key="2">
    <source>
        <dbReference type="EMBL" id="KAL0278104.1"/>
    </source>
</evidence>
<proteinExistence type="predicted"/>
<dbReference type="AlphaFoldDB" id="A0AAW2I7H3"/>
<dbReference type="PANTHER" id="PTHR19446">
    <property type="entry name" value="REVERSE TRANSCRIPTASES"/>
    <property type="match status" value="1"/>
</dbReference>
<evidence type="ECO:0000259" key="1">
    <source>
        <dbReference type="Pfam" id="PF00078"/>
    </source>
</evidence>
<reference evidence="2" key="1">
    <citation type="journal article" date="2024" name="Gigascience">
        <title>Chromosome-level genome of the poultry shaft louse Menopon gallinae provides insight into the host-switching and adaptive evolution of parasitic lice.</title>
        <authorList>
            <person name="Xu Y."/>
            <person name="Ma L."/>
            <person name="Liu S."/>
            <person name="Liang Y."/>
            <person name="Liu Q."/>
            <person name="He Z."/>
            <person name="Tian L."/>
            <person name="Duan Y."/>
            <person name="Cai W."/>
            <person name="Li H."/>
            <person name="Song F."/>
        </authorList>
    </citation>
    <scope>NUCLEOTIDE SEQUENCE</scope>
    <source>
        <strain evidence="2">Cailab_2023a</strain>
    </source>
</reference>
<protein>
    <recommendedName>
        <fullName evidence="1">Reverse transcriptase domain-containing protein</fullName>
    </recommendedName>
</protein>
<dbReference type="Pfam" id="PF00078">
    <property type="entry name" value="RVT_1"/>
    <property type="match status" value="1"/>
</dbReference>